<reference evidence="2" key="1">
    <citation type="submission" date="2022-06" db="EMBL/GenBank/DDBJ databases">
        <title>Ornithinimicrobium HY1793.</title>
        <authorList>
            <person name="Huang Y."/>
        </authorList>
    </citation>
    <scope>NUCLEOTIDE SEQUENCE</scope>
    <source>
        <strain evidence="2">HY1793</strain>
    </source>
</reference>
<feature type="chain" id="PRO_5047390337" evidence="1">
    <location>
        <begin position="22"/>
        <end position="166"/>
    </location>
</feature>
<protein>
    <submittedName>
        <fullName evidence="2">Cell wall-binding repeat-containing protein</fullName>
    </submittedName>
</protein>
<evidence type="ECO:0000256" key="1">
    <source>
        <dbReference type="SAM" id="SignalP"/>
    </source>
</evidence>
<keyword evidence="1" id="KW-0732">Signal</keyword>
<sequence>MRRPFAIGVLSLALVTGGAVAGAAIATKDTEADRSTARHDRSTLADRPNEIISDGAVTRIFGANRFATAAAIAEAYGWTGDNTIAVYIASGTDYPDALAIGLSSLQDGPLLLVNASSIPSATREALTSLKPCYIDVLGGKQAINDSVLKQLKEYADPAPCQMLPAP</sequence>
<dbReference type="RefSeq" id="WP_252594983.1">
    <property type="nucleotide sequence ID" value="NZ_CP099489.1"/>
</dbReference>
<dbReference type="Pfam" id="PF04122">
    <property type="entry name" value="CW_binding_2"/>
    <property type="match status" value="1"/>
</dbReference>
<dbReference type="InterPro" id="IPR007253">
    <property type="entry name" value="Cell_wall-bd_2"/>
</dbReference>
<evidence type="ECO:0000313" key="2">
    <source>
        <dbReference type="EMBL" id="USQ81470.1"/>
    </source>
</evidence>
<accession>A0ABY4YYX8</accession>
<proteinExistence type="predicted"/>
<dbReference type="EMBL" id="CP099489">
    <property type="protein sequence ID" value="USQ81470.1"/>
    <property type="molecule type" value="Genomic_DNA"/>
</dbReference>
<name>A0ABY4YYX8_9MICO</name>
<keyword evidence="3" id="KW-1185">Reference proteome</keyword>
<dbReference type="Proteomes" id="UP001056455">
    <property type="component" value="Chromosome"/>
</dbReference>
<organism evidence="2 3">
    <name type="scientific">Ornithinimicrobium faecis</name>
    <dbReference type="NCBI Taxonomy" id="2934158"/>
    <lineage>
        <taxon>Bacteria</taxon>
        <taxon>Bacillati</taxon>
        <taxon>Actinomycetota</taxon>
        <taxon>Actinomycetes</taxon>
        <taxon>Micrococcales</taxon>
        <taxon>Ornithinimicrobiaceae</taxon>
        <taxon>Ornithinimicrobium</taxon>
    </lineage>
</organism>
<evidence type="ECO:0000313" key="3">
    <source>
        <dbReference type="Proteomes" id="UP001056455"/>
    </source>
</evidence>
<gene>
    <name evidence="2" type="ORF">NF556_07420</name>
</gene>
<feature type="signal peptide" evidence="1">
    <location>
        <begin position="1"/>
        <end position="21"/>
    </location>
</feature>